<reference evidence="1 2" key="1">
    <citation type="journal article" date="2018" name="Front. Plant Sci.">
        <title>Red Clover (Trifolium pratense) and Zigzag Clover (T. medium) - A Picture of Genomic Similarities and Differences.</title>
        <authorList>
            <person name="Dluhosova J."/>
            <person name="Istvanek J."/>
            <person name="Nedelnik J."/>
            <person name="Repkova J."/>
        </authorList>
    </citation>
    <scope>NUCLEOTIDE SEQUENCE [LARGE SCALE GENOMIC DNA]</scope>
    <source>
        <strain evidence="2">cv. 10/8</strain>
        <tissue evidence="1">Leaf</tissue>
    </source>
</reference>
<keyword evidence="2" id="KW-1185">Reference proteome</keyword>
<protein>
    <submittedName>
        <fullName evidence="1">Uncharacterized protein</fullName>
    </submittedName>
</protein>
<organism evidence="1 2">
    <name type="scientific">Trifolium medium</name>
    <dbReference type="NCBI Taxonomy" id="97028"/>
    <lineage>
        <taxon>Eukaryota</taxon>
        <taxon>Viridiplantae</taxon>
        <taxon>Streptophyta</taxon>
        <taxon>Embryophyta</taxon>
        <taxon>Tracheophyta</taxon>
        <taxon>Spermatophyta</taxon>
        <taxon>Magnoliopsida</taxon>
        <taxon>eudicotyledons</taxon>
        <taxon>Gunneridae</taxon>
        <taxon>Pentapetalae</taxon>
        <taxon>rosids</taxon>
        <taxon>fabids</taxon>
        <taxon>Fabales</taxon>
        <taxon>Fabaceae</taxon>
        <taxon>Papilionoideae</taxon>
        <taxon>50 kb inversion clade</taxon>
        <taxon>NPAAA clade</taxon>
        <taxon>Hologalegina</taxon>
        <taxon>IRL clade</taxon>
        <taxon>Trifolieae</taxon>
        <taxon>Trifolium</taxon>
    </lineage>
</organism>
<dbReference type="AlphaFoldDB" id="A0A392VAR3"/>
<dbReference type="Proteomes" id="UP000265520">
    <property type="component" value="Unassembled WGS sequence"/>
</dbReference>
<dbReference type="EMBL" id="LXQA011114737">
    <property type="protein sequence ID" value="MCI85406.1"/>
    <property type="molecule type" value="Genomic_DNA"/>
</dbReference>
<feature type="non-terminal residue" evidence="1">
    <location>
        <position position="1"/>
    </location>
</feature>
<evidence type="ECO:0000313" key="2">
    <source>
        <dbReference type="Proteomes" id="UP000265520"/>
    </source>
</evidence>
<proteinExistence type="predicted"/>
<evidence type="ECO:0000313" key="1">
    <source>
        <dbReference type="EMBL" id="MCI85406.1"/>
    </source>
</evidence>
<sequence>RKFEEMMTIERGETTVGVGSRDNPMTIP</sequence>
<accession>A0A392VAR3</accession>
<name>A0A392VAR3_9FABA</name>
<comment type="caution">
    <text evidence="1">The sequence shown here is derived from an EMBL/GenBank/DDBJ whole genome shotgun (WGS) entry which is preliminary data.</text>
</comment>